<protein>
    <submittedName>
        <fullName evidence="1">Uncharacterized protein</fullName>
    </submittedName>
</protein>
<dbReference type="EMBL" id="JYDT01000034">
    <property type="protein sequence ID" value="KRY89156.1"/>
    <property type="molecule type" value="Genomic_DNA"/>
</dbReference>
<evidence type="ECO:0000313" key="1">
    <source>
        <dbReference type="EMBL" id="KRY89156.1"/>
    </source>
</evidence>
<name>A0A0V1FT01_TRIPS</name>
<dbReference type="Proteomes" id="UP000054995">
    <property type="component" value="Unassembled WGS sequence"/>
</dbReference>
<organism evidence="1 2">
    <name type="scientific">Trichinella pseudospiralis</name>
    <name type="common">Parasitic roundworm</name>
    <dbReference type="NCBI Taxonomy" id="6337"/>
    <lineage>
        <taxon>Eukaryota</taxon>
        <taxon>Metazoa</taxon>
        <taxon>Ecdysozoa</taxon>
        <taxon>Nematoda</taxon>
        <taxon>Enoplea</taxon>
        <taxon>Dorylaimia</taxon>
        <taxon>Trichinellida</taxon>
        <taxon>Trichinellidae</taxon>
        <taxon>Trichinella</taxon>
    </lineage>
</organism>
<comment type="caution">
    <text evidence="1">The sequence shown here is derived from an EMBL/GenBank/DDBJ whole genome shotgun (WGS) entry which is preliminary data.</text>
</comment>
<proteinExistence type="predicted"/>
<gene>
    <name evidence="1" type="ORF">T4D_11996</name>
</gene>
<keyword evidence="2" id="KW-1185">Reference proteome</keyword>
<dbReference type="AlphaFoldDB" id="A0A0V1FT01"/>
<sequence length="71" mass="7925">MVNLLLTARDYVNQVSFGLPIYLGTVAVCVKKVIYEVSIDATLCWLKLPLKLLQSSQCGLLLITKNMKLLI</sequence>
<accession>A0A0V1FT01</accession>
<reference evidence="1 2" key="1">
    <citation type="submission" date="2015-01" db="EMBL/GenBank/DDBJ databases">
        <title>Evolution of Trichinella species and genotypes.</title>
        <authorList>
            <person name="Korhonen P.K."/>
            <person name="Edoardo P."/>
            <person name="Giuseppe L.R."/>
            <person name="Gasser R.B."/>
        </authorList>
    </citation>
    <scope>NUCLEOTIDE SEQUENCE [LARGE SCALE GENOMIC DNA]</scope>
    <source>
        <strain evidence="1">ISS470</strain>
    </source>
</reference>
<evidence type="ECO:0000313" key="2">
    <source>
        <dbReference type="Proteomes" id="UP000054995"/>
    </source>
</evidence>